<dbReference type="RefSeq" id="WP_218091333.1">
    <property type="nucleotide sequence ID" value="NZ_CAJVAS010000004.1"/>
</dbReference>
<evidence type="ECO:0008006" key="3">
    <source>
        <dbReference type="Google" id="ProtNLM"/>
    </source>
</evidence>
<organism evidence="1 2">
    <name type="scientific">Paenibacillus solanacearum</name>
    <dbReference type="NCBI Taxonomy" id="2048548"/>
    <lineage>
        <taxon>Bacteria</taxon>
        <taxon>Bacillati</taxon>
        <taxon>Bacillota</taxon>
        <taxon>Bacilli</taxon>
        <taxon>Bacillales</taxon>
        <taxon>Paenibacillaceae</taxon>
        <taxon>Paenibacillus</taxon>
    </lineage>
</organism>
<dbReference type="InterPro" id="IPR013078">
    <property type="entry name" value="His_Pase_superF_clade-1"/>
</dbReference>
<keyword evidence="2" id="KW-1185">Reference proteome</keyword>
<reference evidence="1" key="1">
    <citation type="submission" date="2021-06" db="EMBL/GenBank/DDBJ databases">
        <authorList>
            <person name="Criscuolo A."/>
        </authorList>
    </citation>
    <scope>NUCLEOTIDE SEQUENCE</scope>
    <source>
        <strain evidence="1">CIP111600</strain>
    </source>
</reference>
<accession>A0A916JXQ8</accession>
<sequence length="196" mass="21800">MEIIFVRHGEAMHQLDGGNGLCAHDPPLTDKGRRAAIRLSRLEPLGESDALVAGPVLYLLQTADLWARGTGCSRFVHPLAGPRQHPFRYDFRTPPCQRPMELERIAGRFPEFLLPAHLPEHLWLQGIHTLPGILFAQQAERFLTWCRGLEKSRVFIVTAESTLQAYRAHVSASSSGGRAGAGRGNRLSRWTVPLPV</sequence>
<comment type="caution">
    <text evidence="1">The sequence shown here is derived from an EMBL/GenBank/DDBJ whole genome shotgun (WGS) entry which is preliminary data.</text>
</comment>
<evidence type="ECO:0000313" key="2">
    <source>
        <dbReference type="Proteomes" id="UP000693672"/>
    </source>
</evidence>
<dbReference type="Pfam" id="PF00300">
    <property type="entry name" value="His_Phos_1"/>
    <property type="match status" value="1"/>
</dbReference>
<protein>
    <recommendedName>
        <fullName evidence="3">Histidine phosphatase family protein</fullName>
    </recommendedName>
</protein>
<dbReference type="Proteomes" id="UP000693672">
    <property type="component" value="Unassembled WGS sequence"/>
</dbReference>
<dbReference type="EMBL" id="CAJVAS010000004">
    <property type="protein sequence ID" value="CAG7612553.1"/>
    <property type="molecule type" value="Genomic_DNA"/>
</dbReference>
<gene>
    <name evidence="1" type="ORF">PAESOLCIP111_01545</name>
</gene>
<proteinExistence type="predicted"/>
<name>A0A916JXQ8_9BACL</name>
<evidence type="ECO:0000313" key="1">
    <source>
        <dbReference type="EMBL" id="CAG7612553.1"/>
    </source>
</evidence>
<dbReference type="CDD" id="cd07040">
    <property type="entry name" value="HP"/>
    <property type="match status" value="1"/>
</dbReference>
<dbReference type="AlphaFoldDB" id="A0A916JXQ8"/>